<organism evidence="1 2">
    <name type="scientific">Streptomyces sporangiiformans</name>
    <dbReference type="NCBI Taxonomy" id="2315329"/>
    <lineage>
        <taxon>Bacteria</taxon>
        <taxon>Bacillati</taxon>
        <taxon>Actinomycetota</taxon>
        <taxon>Actinomycetes</taxon>
        <taxon>Kitasatosporales</taxon>
        <taxon>Streptomycetaceae</taxon>
        <taxon>Streptomyces</taxon>
    </lineage>
</organism>
<keyword evidence="2" id="KW-1185">Reference proteome</keyword>
<gene>
    <name evidence="1" type="ORF">FGD71_042455</name>
</gene>
<comment type="caution">
    <text evidence="1">The sequence shown here is derived from an EMBL/GenBank/DDBJ whole genome shotgun (WGS) entry which is preliminary data.</text>
</comment>
<accession>A0A505CXM8</accession>
<evidence type="ECO:0000313" key="2">
    <source>
        <dbReference type="Proteomes" id="UP000317378"/>
    </source>
</evidence>
<dbReference type="AlphaFoldDB" id="A0A505CXM8"/>
<reference evidence="1 2" key="1">
    <citation type="submission" date="2019-06" db="EMBL/GenBank/DDBJ databases">
        <title>Streptomyces sporangiiformans sp. nov., a novel actinomycete isolated from soil in Mount Song.</title>
        <authorList>
            <person name="Han L."/>
        </authorList>
    </citation>
    <scope>NUCLEOTIDE SEQUENCE [LARGE SCALE GENOMIC DNA]</scope>
    <source>
        <strain evidence="1 2">NEAU-SSA 1</strain>
    </source>
</reference>
<sequence length="64" mass="7179">MTTRVRFARSPEVRLPCGHRRAENSRLQQRLADLCPTFTTAQAHQALLSSGRVEWGEVGEKQGS</sequence>
<dbReference type="Proteomes" id="UP000317378">
    <property type="component" value="Unassembled WGS sequence"/>
</dbReference>
<name>A0A505CXM8_9ACTN</name>
<protein>
    <submittedName>
        <fullName evidence="1">Uncharacterized protein</fullName>
    </submittedName>
</protein>
<proteinExistence type="predicted"/>
<dbReference type="EMBL" id="VCHX02000335">
    <property type="protein sequence ID" value="TPQ16324.1"/>
    <property type="molecule type" value="Genomic_DNA"/>
</dbReference>
<dbReference type="OrthoDB" id="9789781at2"/>
<evidence type="ECO:0000313" key="1">
    <source>
        <dbReference type="EMBL" id="TPQ16324.1"/>
    </source>
</evidence>